<proteinExistence type="predicted"/>
<gene>
    <name evidence="3" type="ORF">HOLleu_35154</name>
</gene>
<keyword evidence="1" id="KW-0812">Transmembrane</keyword>
<keyword evidence="4" id="KW-1185">Reference proteome</keyword>
<dbReference type="Proteomes" id="UP001152320">
    <property type="component" value="Chromosome 18"/>
</dbReference>
<evidence type="ECO:0000256" key="2">
    <source>
        <dbReference type="SAM" id="SignalP"/>
    </source>
</evidence>
<dbReference type="AlphaFoldDB" id="A0A9Q1BER0"/>
<accession>A0A9Q1BER0</accession>
<protein>
    <submittedName>
        <fullName evidence="3">Uncharacterized protein</fullName>
    </submittedName>
</protein>
<sequence length="162" mass="17680">MTVKGLIYLAVCFSLLVRVSALRCYSASLQIDCTPRGEVCDKFSPSVNSSVTEIECTKEETMCALLTTKYTVESVKIESSHAWCLGKRLVANNLSGCYSGKDLKKAFPEIAKTLPEEEKDGIKIVNAELCICYGDLCNGAIKSFLSTLVIISSAIMNLILFT</sequence>
<evidence type="ECO:0000256" key="1">
    <source>
        <dbReference type="SAM" id="Phobius"/>
    </source>
</evidence>
<keyword evidence="1" id="KW-0472">Membrane</keyword>
<organism evidence="3 4">
    <name type="scientific">Holothuria leucospilota</name>
    <name type="common">Black long sea cucumber</name>
    <name type="synonym">Mertensiothuria leucospilota</name>
    <dbReference type="NCBI Taxonomy" id="206669"/>
    <lineage>
        <taxon>Eukaryota</taxon>
        <taxon>Metazoa</taxon>
        <taxon>Echinodermata</taxon>
        <taxon>Eleutherozoa</taxon>
        <taxon>Echinozoa</taxon>
        <taxon>Holothuroidea</taxon>
        <taxon>Aspidochirotacea</taxon>
        <taxon>Aspidochirotida</taxon>
        <taxon>Holothuriidae</taxon>
        <taxon>Holothuria</taxon>
    </lineage>
</organism>
<name>A0A9Q1BER0_HOLLE</name>
<evidence type="ECO:0000313" key="4">
    <source>
        <dbReference type="Proteomes" id="UP001152320"/>
    </source>
</evidence>
<feature type="signal peptide" evidence="2">
    <location>
        <begin position="1"/>
        <end position="21"/>
    </location>
</feature>
<keyword evidence="2" id="KW-0732">Signal</keyword>
<keyword evidence="1" id="KW-1133">Transmembrane helix</keyword>
<reference evidence="3" key="1">
    <citation type="submission" date="2021-10" db="EMBL/GenBank/DDBJ databases">
        <title>Tropical sea cucumber genome reveals ecological adaptation and Cuvierian tubules defense mechanism.</title>
        <authorList>
            <person name="Chen T."/>
        </authorList>
    </citation>
    <scope>NUCLEOTIDE SEQUENCE</scope>
    <source>
        <strain evidence="3">Nanhai2018</strain>
        <tissue evidence="3">Muscle</tissue>
    </source>
</reference>
<comment type="caution">
    <text evidence="3">The sequence shown here is derived from an EMBL/GenBank/DDBJ whole genome shotgun (WGS) entry which is preliminary data.</text>
</comment>
<feature type="transmembrane region" description="Helical" evidence="1">
    <location>
        <begin position="140"/>
        <end position="161"/>
    </location>
</feature>
<dbReference type="EMBL" id="JAIZAY010000018">
    <property type="protein sequence ID" value="KAJ8025056.1"/>
    <property type="molecule type" value="Genomic_DNA"/>
</dbReference>
<feature type="chain" id="PRO_5040351310" evidence="2">
    <location>
        <begin position="22"/>
        <end position="162"/>
    </location>
</feature>
<dbReference type="OrthoDB" id="9988013at2759"/>
<evidence type="ECO:0000313" key="3">
    <source>
        <dbReference type="EMBL" id="KAJ8025056.1"/>
    </source>
</evidence>